<feature type="domain" description="PASTA" evidence="2">
    <location>
        <begin position="213"/>
        <end position="280"/>
    </location>
</feature>
<evidence type="ECO:0000256" key="1">
    <source>
        <dbReference type="SAM" id="Phobius"/>
    </source>
</evidence>
<dbReference type="EMBL" id="JASJOT010000003">
    <property type="protein sequence ID" value="MDJ1492860.1"/>
    <property type="molecule type" value="Genomic_DNA"/>
</dbReference>
<organism evidence="3 4">
    <name type="scientific">Xanthocytophaga flava</name>
    <dbReference type="NCBI Taxonomy" id="3048013"/>
    <lineage>
        <taxon>Bacteria</taxon>
        <taxon>Pseudomonadati</taxon>
        <taxon>Bacteroidota</taxon>
        <taxon>Cytophagia</taxon>
        <taxon>Cytophagales</taxon>
        <taxon>Rhodocytophagaceae</taxon>
        <taxon>Xanthocytophaga</taxon>
    </lineage>
</organism>
<feature type="domain" description="PASTA" evidence="2">
    <location>
        <begin position="70"/>
        <end position="137"/>
    </location>
</feature>
<dbReference type="PROSITE" id="PS51178">
    <property type="entry name" value="PASTA"/>
    <property type="match status" value="3"/>
</dbReference>
<dbReference type="SUPFAM" id="SSF54184">
    <property type="entry name" value="Penicillin-binding protein 2x (pbp-2x), c-terminal domain"/>
    <property type="match status" value="1"/>
</dbReference>
<dbReference type="InterPro" id="IPR005543">
    <property type="entry name" value="PASTA_dom"/>
</dbReference>
<sequence>MSLLQDIISRFFKGSSSPKPTGTRPTTSAIKPARSVSAKELAIHLGIMAVLVIVFVLGFFFLYLPSSTNHNDIVEVPKITGMKLDQIVDILEEHDLRYEVQDSDYVSKLPPLTVITQYPAAGSQVKEDRKIFITVVAQNPPTVEMPDLKDFSLRSAQETLENFELSLGKVIYQPDSLHPNSVLGQQINGKAVEPGTRIAKHTQVDIVLGSLGDNKPFAVPNLIGRTMGEAESILMGLGLVKGTITPDTLGANATINKQVPGYVKGSTIRKGERINLWLSPPKPRPVKVAPAPVDSIPAPADSVQ</sequence>
<dbReference type="CDD" id="cd06577">
    <property type="entry name" value="PASTA_pknB"/>
    <property type="match status" value="3"/>
</dbReference>
<dbReference type="Pfam" id="PF03793">
    <property type="entry name" value="PASTA"/>
    <property type="match status" value="3"/>
</dbReference>
<keyword evidence="1" id="KW-0812">Transmembrane</keyword>
<evidence type="ECO:0000313" key="3">
    <source>
        <dbReference type="EMBL" id="MDJ1492860.1"/>
    </source>
</evidence>
<dbReference type="RefSeq" id="WP_313994250.1">
    <property type="nucleotide sequence ID" value="NZ_JASJOT010000003.1"/>
</dbReference>
<dbReference type="Gene3D" id="3.30.10.20">
    <property type="match status" value="3"/>
</dbReference>
<dbReference type="Proteomes" id="UP001228581">
    <property type="component" value="Unassembled WGS sequence"/>
</dbReference>
<name>A0ABT7CIP6_9BACT</name>
<gene>
    <name evidence="3" type="ORF">QNI19_07940</name>
</gene>
<keyword evidence="1" id="KW-0472">Membrane</keyword>
<feature type="domain" description="PASTA" evidence="2">
    <location>
        <begin position="139"/>
        <end position="210"/>
    </location>
</feature>
<keyword evidence="1" id="KW-1133">Transmembrane helix</keyword>
<evidence type="ECO:0000259" key="2">
    <source>
        <dbReference type="PROSITE" id="PS51178"/>
    </source>
</evidence>
<reference evidence="3 4" key="1">
    <citation type="submission" date="2023-05" db="EMBL/GenBank/DDBJ databases">
        <authorList>
            <person name="Zhang X."/>
        </authorList>
    </citation>
    <scope>NUCLEOTIDE SEQUENCE [LARGE SCALE GENOMIC DNA]</scope>
    <source>
        <strain evidence="3 4">DM2B3-1</strain>
    </source>
</reference>
<feature type="transmembrane region" description="Helical" evidence="1">
    <location>
        <begin position="41"/>
        <end position="64"/>
    </location>
</feature>
<accession>A0ABT7CIP6</accession>
<evidence type="ECO:0000313" key="4">
    <source>
        <dbReference type="Proteomes" id="UP001228581"/>
    </source>
</evidence>
<keyword evidence="4" id="KW-1185">Reference proteome</keyword>
<proteinExistence type="predicted"/>
<protein>
    <submittedName>
        <fullName evidence="3">PASTA domain-containing protein</fullName>
    </submittedName>
</protein>
<dbReference type="SMART" id="SM00740">
    <property type="entry name" value="PASTA"/>
    <property type="match status" value="3"/>
</dbReference>
<comment type="caution">
    <text evidence="3">The sequence shown here is derived from an EMBL/GenBank/DDBJ whole genome shotgun (WGS) entry which is preliminary data.</text>
</comment>